<sequence>MMLISTKNLNQHTITDDFSTFLHLLIPGVVVSKVRGVQPSMAISTHTKQI</sequence>
<evidence type="ECO:0000313" key="2">
    <source>
        <dbReference type="Proteomes" id="UP001295462"/>
    </source>
</evidence>
<gene>
    <name evidence="1" type="ORF">THF1A12_50072</name>
</gene>
<evidence type="ECO:0000313" key="1">
    <source>
        <dbReference type="EMBL" id="CAH1601498.1"/>
    </source>
</evidence>
<dbReference type="EMBL" id="CAKMUD010000105">
    <property type="protein sequence ID" value="CAH1601498.1"/>
    <property type="molecule type" value="Genomic_DNA"/>
</dbReference>
<dbReference type="Proteomes" id="UP001295462">
    <property type="component" value="Unassembled WGS sequence"/>
</dbReference>
<comment type="caution">
    <text evidence="1">The sequence shown here is derived from an EMBL/GenBank/DDBJ whole genome shotgun (WGS) entry which is preliminary data.</text>
</comment>
<organism evidence="1 2">
    <name type="scientific">Vibrio jasicida</name>
    <dbReference type="NCBI Taxonomy" id="766224"/>
    <lineage>
        <taxon>Bacteria</taxon>
        <taxon>Pseudomonadati</taxon>
        <taxon>Pseudomonadota</taxon>
        <taxon>Gammaproteobacteria</taxon>
        <taxon>Vibrionales</taxon>
        <taxon>Vibrionaceae</taxon>
        <taxon>Vibrio</taxon>
    </lineage>
</organism>
<protein>
    <submittedName>
        <fullName evidence="1">Uncharacterized protein</fullName>
    </submittedName>
</protein>
<accession>A0AAU9QTR9</accession>
<name>A0AAU9QTR9_9VIBR</name>
<dbReference type="AlphaFoldDB" id="A0AAU9QTR9"/>
<proteinExistence type="predicted"/>
<reference evidence="1" key="1">
    <citation type="submission" date="2022-01" db="EMBL/GenBank/DDBJ databases">
        <authorList>
            <person name="Lagorce A."/>
        </authorList>
    </citation>
    <scope>NUCLEOTIDE SEQUENCE</scope>
    <source>
        <strain evidence="1">Th15_F1_A12</strain>
    </source>
</reference>